<organism evidence="2 3">
    <name type="scientific">Hymenobacter qilianensis</name>
    <dbReference type="NCBI Taxonomy" id="1385715"/>
    <lineage>
        <taxon>Bacteria</taxon>
        <taxon>Pseudomonadati</taxon>
        <taxon>Bacteroidota</taxon>
        <taxon>Cytophagia</taxon>
        <taxon>Cytophagales</taxon>
        <taxon>Hymenobacteraceae</taxon>
        <taxon>Hymenobacter</taxon>
    </lineage>
</organism>
<dbReference type="PROSITE" id="PS50042">
    <property type="entry name" value="CNMP_BINDING_3"/>
    <property type="match status" value="1"/>
</dbReference>
<dbReference type="InterPro" id="IPR000595">
    <property type="entry name" value="cNMP-bd_dom"/>
</dbReference>
<keyword evidence="3" id="KW-1185">Reference proteome</keyword>
<dbReference type="InterPro" id="IPR014710">
    <property type="entry name" value="RmlC-like_jellyroll"/>
</dbReference>
<dbReference type="SMART" id="SM00100">
    <property type="entry name" value="cNMP"/>
    <property type="match status" value="1"/>
</dbReference>
<proteinExistence type="predicted"/>
<evidence type="ECO:0000259" key="1">
    <source>
        <dbReference type="PROSITE" id="PS50042"/>
    </source>
</evidence>
<dbReference type="EMBL" id="CP060784">
    <property type="protein sequence ID" value="QNP51739.1"/>
    <property type="molecule type" value="Genomic_DNA"/>
</dbReference>
<sequence>MPIVPPSPLLALLETMQPLSAELRAELERLMRREQLPRGTHLLEPGHVAHRLYFVERGVVRGFYLKDGREVSSWFMKENDFIISIVSFFTQTPSLEYVELLEDATLWSLSYGQLQHLYQQFPEFNSIGRRLTENYYVLSERRTLNLRLQSAPARYDQLLTDFPAIFQRVPLKHIASHLGLTPETLSRLRGRR</sequence>
<evidence type="ECO:0000313" key="2">
    <source>
        <dbReference type="EMBL" id="QNP51739.1"/>
    </source>
</evidence>
<reference evidence="2 3" key="1">
    <citation type="submission" date="2020-08" db="EMBL/GenBank/DDBJ databases">
        <title>Genome sequence of Hymenobacter qilianensis JCM 19763T.</title>
        <authorList>
            <person name="Hyun D.-W."/>
            <person name="Bae J.-W."/>
        </authorList>
    </citation>
    <scope>NUCLEOTIDE SEQUENCE [LARGE SCALE GENOMIC DNA]</scope>
    <source>
        <strain evidence="2 3">JCM 19763</strain>
    </source>
</reference>
<feature type="domain" description="Cyclic nucleotide-binding" evidence="1">
    <location>
        <begin position="15"/>
        <end position="117"/>
    </location>
</feature>
<accession>A0A7H0GTX3</accession>
<dbReference type="Gene3D" id="2.60.120.10">
    <property type="entry name" value="Jelly Rolls"/>
    <property type="match status" value="1"/>
</dbReference>
<dbReference type="RefSeq" id="WP_187732016.1">
    <property type="nucleotide sequence ID" value="NZ_CP060784.1"/>
</dbReference>
<gene>
    <name evidence="2" type="ORF">H9L05_17515</name>
</gene>
<name>A0A7H0GTX3_9BACT</name>
<protein>
    <submittedName>
        <fullName evidence="2">Crp/Fnr family transcriptional regulator</fullName>
    </submittedName>
</protein>
<dbReference type="KEGG" id="hqi:H9L05_17515"/>
<evidence type="ECO:0000313" key="3">
    <source>
        <dbReference type="Proteomes" id="UP000516093"/>
    </source>
</evidence>
<dbReference type="CDD" id="cd00038">
    <property type="entry name" value="CAP_ED"/>
    <property type="match status" value="1"/>
</dbReference>
<dbReference type="AlphaFoldDB" id="A0A7H0GTX3"/>
<dbReference type="InterPro" id="IPR018490">
    <property type="entry name" value="cNMP-bd_dom_sf"/>
</dbReference>
<dbReference type="SUPFAM" id="SSF51206">
    <property type="entry name" value="cAMP-binding domain-like"/>
    <property type="match status" value="1"/>
</dbReference>
<dbReference type="Proteomes" id="UP000516093">
    <property type="component" value="Chromosome"/>
</dbReference>
<dbReference type="Pfam" id="PF00027">
    <property type="entry name" value="cNMP_binding"/>
    <property type="match status" value="1"/>
</dbReference>